<name>A0ABY5ZMH1_9BACT</name>
<sequence length="147" mass="16189">MRDLAIFNGQKIYLDTNIFIYALEGYADYSGLLDVLFNLIESGQTAAVSSELALGEALVKPMMDGNEKLVSIYQATIQDGPLLYVVPVHRDILVWAAQLRAQYTSLRLPDAIHAATAISAGCGYFLTNDRRLQALQSPKIVLLADLR</sequence>
<dbReference type="SUPFAM" id="SSF88723">
    <property type="entry name" value="PIN domain-like"/>
    <property type="match status" value="1"/>
</dbReference>
<dbReference type="Gene3D" id="3.40.50.1010">
    <property type="entry name" value="5'-nuclease"/>
    <property type="match status" value="1"/>
</dbReference>
<gene>
    <name evidence="2" type="ORF">L9S41_02725</name>
</gene>
<evidence type="ECO:0000313" key="3">
    <source>
        <dbReference type="Proteomes" id="UP001060414"/>
    </source>
</evidence>
<protein>
    <submittedName>
        <fullName evidence="2">PIN domain-containing protein</fullName>
    </submittedName>
</protein>
<proteinExistence type="predicted"/>
<evidence type="ECO:0000259" key="1">
    <source>
        <dbReference type="Pfam" id="PF01850"/>
    </source>
</evidence>
<feature type="domain" description="PIN" evidence="1">
    <location>
        <begin position="12"/>
        <end position="134"/>
    </location>
</feature>
<organism evidence="2 3">
    <name type="scientific">Geoalkalibacter halelectricus</name>
    <dbReference type="NCBI Taxonomy" id="2847045"/>
    <lineage>
        <taxon>Bacteria</taxon>
        <taxon>Pseudomonadati</taxon>
        <taxon>Thermodesulfobacteriota</taxon>
        <taxon>Desulfuromonadia</taxon>
        <taxon>Desulfuromonadales</taxon>
        <taxon>Geoalkalibacteraceae</taxon>
        <taxon>Geoalkalibacter</taxon>
    </lineage>
</organism>
<keyword evidence="3" id="KW-1185">Reference proteome</keyword>
<dbReference type="Pfam" id="PF01850">
    <property type="entry name" value="PIN"/>
    <property type="match status" value="1"/>
</dbReference>
<evidence type="ECO:0000313" key="2">
    <source>
        <dbReference type="EMBL" id="UWZ80326.1"/>
    </source>
</evidence>
<dbReference type="InterPro" id="IPR002716">
    <property type="entry name" value="PIN_dom"/>
</dbReference>
<dbReference type="RefSeq" id="WP_260748683.1">
    <property type="nucleotide sequence ID" value="NZ_CP092109.1"/>
</dbReference>
<reference evidence="2" key="1">
    <citation type="journal article" date="2022" name="Environ. Microbiol.">
        <title>Geoalkalibacter halelectricus SAP #1 sp. nov. possessing extracellular electron transfer and mineral#reducing capabilities from a haloalkaline environment.</title>
        <authorList>
            <person name="Yadav S."/>
            <person name="Singh R."/>
            <person name="Sundharam S.S."/>
            <person name="Chaudhary S."/>
            <person name="Krishnamurthi S."/>
            <person name="Patil S.A."/>
        </authorList>
    </citation>
    <scope>NUCLEOTIDE SEQUENCE</scope>
    <source>
        <strain evidence="2">SAP-1</strain>
    </source>
</reference>
<dbReference type="Proteomes" id="UP001060414">
    <property type="component" value="Chromosome"/>
</dbReference>
<accession>A0ABY5ZMH1</accession>
<dbReference type="InterPro" id="IPR029060">
    <property type="entry name" value="PIN-like_dom_sf"/>
</dbReference>
<dbReference type="EMBL" id="CP092109">
    <property type="protein sequence ID" value="UWZ80326.1"/>
    <property type="molecule type" value="Genomic_DNA"/>
</dbReference>